<dbReference type="Proteomes" id="UP000250266">
    <property type="component" value="Unassembled WGS sequence"/>
</dbReference>
<evidence type="ECO:0000313" key="2">
    <source>
        <dbReference type="Proteomes" id="UP000250266"/>
    </source>
</evidence>
<gene>
    <name evidence="1" type="ORF">K432DRAFT_264778</name>
</gene>
<reference evidence="1 2" key="1">
    <citation type="journal article" date="2016" name="Nat. Commun.">
        <title>Ectomycorrhizal ecology is imprinted in the genome of the dominant symbiotic fungus Cenococcum geophilum.</title>
        <authorList>
            <consortium name="DOE Joint Genome Institute"/>
            <person name="Peter M."/>
            <person name="Kohler A."/>
            <person name="Ohm R.A."/>
            <person name="Kuo A."/>
            <person name="Krutzmann J."/>
            <person name="Morin E."/>
            <person name="Arend M."/>
            <person name="Barry K.W."/>
            <person name="Binder M."/>
            <person name="Choi C."/>
            <person name="Clum A."/>
            <person name="Copeland A."/>
            <person name="Grisel N."/>
            <person name="Haridas S."/>
            <person name="Kipfer T."/>
            <person name="LaButti K."/>
            <person name="Lindquist E."/>
            <person name="Lipzen A."/>
            <person name="Maire R."/>
            <person name="Meier B."/>
            <person name="Mihaltcheva S."/>
            <person name="Molinier V."/>
            <person name="Murat C."/>
            <person name="Poggeler S."/>
            <person name="Quandt C.A."/>
            <person name="Sperisen C."/>
            <person name="Tritt A."/>
            <person name="Tisserant E."/>
            <person name="Crous P.W."/>
            <person name="Henrissat B."/>
            <person name="Nehls U."/>
            <person name="Egli S."/>
            <person name="Spatafora J.W."/>
            <person name="Grigoriev I.V."/>
            <person name="Martin F.M."/>
        </authorList>
    </citation>
    <scope>NUCLEOTIDE SEQUENCE [LARGE SCALE GENOMIC DNA]</scope>
    <source>
        <strain evidence="1 2">CBS 459.81</strain>
    </source>
</reference>
<sequence length="55" mass="6065">CPYHDPILQMVQTAGPRGLDPMDRFLSEGVSEQSALFRRPDTGQLSTNKGCLCAR</sequence>
<feature type="non-terminal residue" evidence="1">
    <location>
        <position position="1"/>
    </location>
</feature>
<organism evidence="1 2">
    <name type="scientific">Lepidopterella palustris CBS 459.81</name>
    <dbReference type="NCBI Taxonomy" id="1314670"/>
    <lineage>
        <taxon>Eukaryota</taxon>
        <taxon>Fungi</taxon>
        <taxon>Dikarya</taxon>
        <taxon>Ascomycota</taxon>
        <taxon>Pezizomycotina</taxon>
        <taxon>Dothideomycetes</taxon>
        <taxon>Pleosporomycetidae</taxon>
        <taxon>Mytilinidiales</taxon>
        <taxon>Argynnaceae</taxon>
        <taxon>Lepidopterella</taxon>
    </lineage>
</organism>
<evidence type="ECO:0000313" key="1">
    <source>
        <dbReference type="EMBL" id="OCK75362.1"/>
    </source>
</evidence>
<proteinExistence type="predicted"/>
<dbReference type="OrthoDB" id="3547690at2759"/>
<feature type="non-terminal residue" evidence="1">
    <location>
        <position position="55"/>
    </location>
</feature>
<dbReference type="AlphaFoldDB" id="A0A8E2JAL4"/>
<accession>A0A8E2JAL4</accession>
<protein>
    <submittedName>
        <fullName evidence="1">Uncharacterized protein</fullName>
    </submittedName>
</protein>
<dbReference type="EMBL" id="KV745326">
    <property type="protein sequence ID" value="OCK75362.1"/>
    <property type="molecule type" value="Genomic_DNA"/>
</dbReference>
<keyword evidence="2" id="KW-1185">Reference proteome</keyword>
<name>A0A8E2JAL4_9PEZI</name>